<dbReference type="EMBL" id="JAJJMO010000001">
    <property type="protein sequence ID" value="MCC9070536.1"/>
    <property type="molecule type" value="Genomic_DNA"/>
</dbReference>
<evidence type="ECO:0000259" key="1">
    <source>
        <dbReference type="PROSITE" id="PS50075"/>
    </source>
</evidence>
<dbReference type="Pfam" id="PF00668">
    <property type="entry name" value="Condensation"/>
    <property type="match status" value="4"/>
</dbReference>
<evidence type="ECO:0000313" key="2">
    <source>
        <dbReference type="EMBL" id="MCC9070536.1"/>
    </source>
</evidence>
<dbReference type="Gene3D" id="3.40.50.980">
    <property type="match status" value="2"/>
</dbReference>
<accession>A0ABS8MP41</accession>
<dbReference type="SUPFAM" id="SSF52777">
    <property type="entry name" value="CoA-dependent acyltransferases"/>
    <property type="match status" value="7"/>
</dbReference>
<gene>
    <name evidence="2" type="ORF">LNQ49_02840</name>
</gene>
<evidence type="ECO:0000313" key="3">
    <source>
        <dbReference type="Proteomes" id="UP001430919"/>
    </source>
</evidence>
<protein>
    <submittedName>
        <fullName evidence="2">Amino acid adenylation domain-containing protein</fullName>
    </submittedName>
</protein>
<dbReference type="Gene3D" id="1.10.1200.10">
    <property type="entry name" value="ACP-like"/>
    <property type="match status" value="1"/>
</dbReference>
<feature type="domain" description="Carrier" evidence="1">
    <location>
        <begin position="938"/>
        <end position="1012"/>
    </location>
</feature>
<dbReference type="NCBIfam" id="TIGR01720">
    <property type="entry name" value="NRPS-para261"/>
    <property type="match status" value="1"/>
</dbReference>
<dbReference type="InterPro" id="IPR010060">
    <property type="entry name" value="NRPS_synth"/>
</dbReference>
<dbReference type="InterPro" id="IPR009081">
    <property type="entry name" value="PP-bd_ACP"/>
</dbReference>
<dbReference type="PROSITE" id="PS50075">
    <property type="entry name" value="CARRIER"/>
    <property type="match status" value="1"/>
</dbReference>
<dbReference type="SUPFAM" id="SSF47336">
    <property type="entry name" value="ACP-like"/>
    <property type="match status" value="1"/>
</dbReference>
<dbReference type="Pfam" id="PF13193">
    <property type="entry name" value="AMP-binding_C"/>
    <property type="match status" value="1"/>
</dbReference>
<dbReference type="Gene3D" id="3.30.559.30">
    <property type="entry name" value="Nonribosomal peptide synthetase, condensation domain"/>
    <property type="match status" value="4"/>
</dbReference>
<dbReference type="CDD" id="cd05930">
    <property type="entry name" value="A_NRPS"/>
    <property type="match status" value="1"/>
</dbReference>
<dbReference type="Gene3D" id="3.30.559.10">
    <property type="entry name" value="Chloramphenicol acetyltransferase-like domain"/>
    <property type="match status" value="3"/>
</dbReference>
<dbReference type="InterPro" id="IPR025110">
    <property type="entry name" value="AMP-bd_C"/>
</dbReference>
<dbReference type="Gene3D" id="3.30.300.30">
    <property type="match status" value="1"/>
</dbReference>
<dbReference type="RefSeq" id="WP_229987268.1">
    <property type="nucleotide sequence ID" value="NZ_JAJJMO010000001.1"/>
</dbReference>
<dbReference type="InterPro" id="IPR023213">
    <property type="entry name" value="CAT-like_dom_sf"/>
</dbReference>
<comment type="caution">
    <text evidence="2">The sequence shown here is derived from an EMBL/GenBank/DDBJ whole genome shotgun (WGS) entry which is preliminary data.</text>
</comment>
<dbReference type="InterPro" id="IPR010071">
    <property type="entry name" value="AA_adenyl_dom"/>
</dbReference>
<keyword evidence="3" id="KW-1185">Reference proteome</keyword>
<dbReference type="CDD" id="cd19534">
    <property type="entry name" value="E_NRPS"/>
    <property type="match status" value="1"/>
</dbReference>
<dbReference type="SUPFAM" id="SSF56801">
    <property type="entry name" value="Acetyl-CoA synthetase-like"/>
    <property type="match status" value="1"/>
</dbReference>
<organism evidence="2 3">
    <name type="scientific">Flavobacterium pisciphilum</name>
    <dbReference type="NCBI Taxonomy" id="2893755"/>
    <lineage>
        <taxon>Bacteria</taxon>
        <taxon>Pseudomonadati</taxon>
        <taxon>Bacteroidota</taxon>
        <taxon>Flavobacteriia</taxon>
        <taxon>Flavobacteriales</taxon>
        <taxon>Flavobacteriaceae</taxon>
        <taxon>Flavobacterium</taxon>
    </lineage>
</organism>
<dbReference type="InterPro" id="IPR045851">
    <property type="entry name" value="AMP-bd_C_sf"/>
</dbReference>
<dbReference type="PANTHER" id="PTHR45398">
    <property type="match status" value="1"/>
</dbReference>
<dbReference type="CDD" id="cd19543">
    <property type="entry name" value="DCL_NRPS"/>
    <property type="match status" value="1"/>
</dbReference>
<dbReference type="PANTHER" id="PTHR45398:SF1">
    <property type="entry name" value="ENZYME, PUTATIVE (JCVI)-RELATED"/>
    <property type="match status" value="1"/>
</dbReference>
<dbReference type="Pfam" id="PF00550">
    <property type="entry name" value="PP-binding"/>
    <property type="match status" value="1"/>
</dbReference>
<reference evidence="2" key="1">
    <citation type="submission" date="2021-11" db="EMBL/GenBank/DDBJ databases">
        <title>Description of novel Flavobacterium species.</title>
        <authorList>
            <person name="Saticioglu I.B."/>
            <person name="Ay H."/>
            <person name="Altun S."/>
            <person name="Duman M."/>
        </authorList>
    </citation>
    <scope>NUCLEOTIDE SEQUENCE</scope>
    <source>
        <strain evidence="2">F-65</strain>
    </source>
</reference>
<dbReference type="Pfam" id="PF00501">
    <property type="entry name" value="AMP-binding"/>
    <property type="match status" value="1"/>
</dbReference>
<name>A0ABS8MP41_9FLAO</name>
<proteinExistence type="predicted"/>
<dbReference type="Proteomes" id="UP001430919">
    <property type="component" value="Unassembled WGS sequence"/>
</dbReference>
<dbReference type="InterPro" id="IPR036736">
    <property type="entry name" value="ACP-like_sf"/>
</dbReference>
<dbReference type="Gene3D" id="2.30.38.10">
    <property type="entry name" value="Luciferase, Domain 3"/>
    <property type="match status" value="1"/>
</dbReference>
<dbReference type="InterPro" id="IPR001242">
    <property type="entry name" value="Condensation_dom"/>
</dbReference>
<dbReference type="NCBIfam" id="TIGR01733">
    <property type="entry name" value="AA-adenyl-dom"/>
    <property type="match status" value="1"/>
</dbReference>
<sequence length="2180" mass="249170">MINPIEGYELSENQKNLWSVAKDNTGRYYNQLILEVKIDLSVSSLQKAIRTVISNNTILSYRLVKDTNFYYPFQIESDSNEIDWSEIELHHNLDEVSNALNAVYDPVKDNPIRFCFAKQSGNLKYLGIRLYSFFGDAYSCFYLCNEIGRIIEKSNDSVTEENEKIDYVNYSAWQNEMISKPEREAIVFWKNYNYQTGESLIPFSSKTTLFNPKKKHLTQITGESYLKVKEFCSLHNCTIKTVLLLNFVHYLQSFSENEISIGLSDFKREYDELEGTLGLVSKTIPLVIEKQNEVIIAQAVKEIESQIELSAEWADFFTLNRKETVQSAEDRYLNYSFEFTDLNDISKEYLKTFEIVDSFSVQDKFDLKISCTDTGNEVFVELYYNGNCLNELAIDVISDQISKNYSDLLHTKTFELSELEKNILADSNDTKKDFTNYNSIIELIEEQCKAFPEQTALFTADFKISYHELETKSDQFKNYLIEEHGIKKGDAVCVVGDGTSWFIISILGIIKAGAYYIPIDSKYPKERIEYIIEESHCKVLICDLENSIASGFTKTNLVDPNSAEIFSIQRKNYQVSIDSQDLVYCIYTSGSTGNPKGCTITHSSLLNYIQWSNSYYFENPDHGNWGLITSISFDLSVTAIFTSLSRGKKLWLGDFEANISTLLYEAFHNAEIDTLKLTPSHIALLKELEIKNTTIRNVICGGEQLLKHHIEILKTIHNDIRIYNEYGPTETTVGCIVKEINLTDGTILIGKPIANTTIYIVDKSQLLCPIGVKGEIYIAGKGLTNGYLNRNDLTKEKIINSPFLEDEKVYKSGDLACWLPDGTIEYFGRIDDQVKIKGYRIELGEIEQLIARQESISQSVVIVRERDEAKYLVAYYVAESIIDKKILQNNLSQVLPEYMVPVYYVQLDVIPLTSNGKVDKKALADIEGKDLIKTEYVAPRSKEEKLLVEVWSEVLKHDQIGIKDNFFNLGGDSIKSIQVVSRLKQRGYALKVEQILRNPIIENLAGLVASVTTITDQLEIKGQVALTPVQHEFFESEYISNKNHYNQSVLLKSSKRIDPSILEQSISALVSHHDALRMAYYYENNSWVQYNQDTSGKHFKISFYDLQNELNQQELLQRKGEELQGGFDISSGILFHIGHFRMSDGDRLALIAHHLVIDGVSWRIVLEDLSHLYLSLQSDNRQELPLKTDSFQRWSALLQTYAQSHEIQSQRAYWEAINKEIVPELPTDNNSIDRFSKKDTSASFILSSTLTKKLQTQVNSVYNTEINDILLTGLGLAMKDVFGIEKSVLKMEGHGREEIHEGVDVGRTVGWFTSIYPFVLDISKSVGQELISVKDALRKIPNKGIGYGILNYLEKAFTNPVLPNIQFNYLGDFDNSISASQKEGLFEFSSENAGSSVSNENNKSEVLLDIVGMMVSGQLKLSFGYSGKQFHEETINKLVLSYENHLQNLIETVSEIKENYLTPSDLTYKNLSFNALSKWNKTNNIEDIYELSPLQQGLYFHWLVDHSSPMYFEQTTYLIQTNNLSLDAIKKAYNELVSRYSILRTSFTNTLGDTPLQIVYKKVEGHFSFEKRNKTDLVSEVYLENIKEQDRLKGFDFEEPSLMRLTVVETEENKYAFIWSHHHILMDGWCVSILINEFNAILNAITTNQEIDLPVPAKYSDYIKWLFKVDKEASLTYWKNYLKGSNSATILPFKENKKILEAEKGHEIVHIEGSLYQDIKKMSQELGVTQNIVMQGIWGYLLSKYNDTTDIVFGAVVSGRPGELPGVENMIGLFTNTIPVRIRYAKEDSPKSFLKRLHTEALESSTHHYSSLAEVQAQSVLGTELIQSILVFENYIVSEAENISTESNFNSDIIVEDISAFEQTNYDFNVIVTPLASSLKIAFKYNSELFDNKEIKNISNHFLKVASQFALIEDLTLGETEYLTEGEHQKLLHEVYWKELFKDEIPKVKFPFEKSKQKTAGFTIGSLPFVIDTKLKAGLEKIATVNNGDLYTTLLFLVNLIINKYTGEQRIIIGTSFFPEREIPEEILPLVIAVESDSSLKDFYQNIKENNLKGKKNALAARKIEQIVNQQNSSDSGLYNILVQYHQTKNILEEDHHNTEDFVLKFYEHNQEIKGHLFYNSVLFDTVHIVLFTERLLALAQQLTDYLDSFALTKLRDLSLDADHQASVEQNTSDVYQENF</sequence>
<dbReference type="InterPro" id="IPR000873">
    <property type="entry name" value="AMP-dep_synth/lig_dom"/>
</dbReference>